<dbReference type="PANTHER" id="PTHR12149">
    <property type="entry name" value="FRUCTOSAMINE 3 KINASE-RELATED PROTEIN"/>
    <property type="match status" value="1"/>
</dbReference>
<keyword evidence="1" id="KW-0418">Kinase</keyword>
<dbReference type="InterPro" id="IPR011009">
    <property type="entry name" value="Kinase-like_dom_sf"/>
</dbReference>
<proteinExistence type="inferred from homology"/>
<dbReference type="Gene3D" id="3.30.200.20">
    <property type="entry name" value="Phosphorylase Kinase, domain 1"/>
    <property type="match status" value="1"/>
</dbReference>
<gene>
    <name evidence="2" type="ordered locus">P9515_17541</name>
</gene>
<protein>
    <submittedName>
        <fullName evidence="2">Uncharacterized protein conserved in bacteria</fullName>
    </submittedName>
</protein>
<dbReference type="KEGG" id="pmc:P9515_17541"/>
<name>A2BYV0_PROM5</name>
<accession>A2BYV0</accession>
<dbReference type="PIRSF" id="PIRSF006221">
    <property type="entry name" value="Ketosamine-3-kinase"/>
    <property type="match status" value="1"/>
</dbReference>
<dbReference type="GO" id="GO:0016301">
    <property type="term" value="F:kinase activity"/>
    <property type="evidence" value="ECO:0007669"/>
    <property type="project" value="UniProtKB-UniRule"/>
</dbReference>
<dbReference type="OrthoDB" id="5291879at2"/>
<dbReference type="EMBL" id="CP000552">
    <property type="protein sequence ID" value="ABM72961.1"/>
    <property type="molecule type" value="Genomic_DNA"/>
</dbReference>
<dbReference type="eggNOG" id="COG3001">
    <property type="taxonomic scope" value="Bacteria"/>
</dbReference>
<dbReference type="AlphaFoldDB" id="A2BYV0"/>
<dbReference type="RefSeq" id="WP_011821047.1">
    <property type="nucleotide sequence ID" value="NC_008817.1"/>
</dbReference>
<comment type="similarity">
    <text evidence="1">Belongs to the fructosamine kinase family.</text>
</comment>
<dbReference type="InterPro" id="IPR016477">
    <property type="entry name" value="Fructo-/Ketosamine-3-kinase"/>
</dbReference>
<evidence type="ECO:0000313" key="3">
    <source>
        <dbReference type="Proteomes" id="UP000001589"/>
    </source>
</evidence>
<dbReference type="STRING" id="167542.P9515_17541"/>
<keyword evidence="1" id="KW-0808">Transferase</keyword>
<dbReference type="SUPFAM" id="SSF56112">
    <property type="entry name" value="Protein kinase-like (PK-like)"/>
    <property type="match status" value="1"/>
</dbReference>
<evidence type="ECO:0000256" key="1">
    <source>
        <dbReference type="PIRNR" id="PIRNR006221"/>
    </source>
</evidence>
<dbReference type="GeneID" id="60200970"/>
<dbReference type="Pfam" id="PF03881">
    <property type="entry name" value="Fructosamin_kin"/>
    <property type="match status" value="1"/>
</dbReference>
<sequence>MQKLSHFEVSEICNQLGEGSPKSIKQVFGGDIHKSWEIEFQNAKFFLKRNERKAKFLKFEEFCLKNLQKYINYENLIIPKIVSYIEINNVELLLMEWIDMSNSDQQKLGQGLAEMHIESNKFNPQSFGCPVDGYIGTKNQTKGWRENWIKCFIDLRIEPQLAILDKDFLEINIKNKIKSKIESELHYHEPFNALVHGDLWSGNVGVNQTSKGVIFDPASWWADCEVDIAMTKLFGNFRSEFYENYYKIIPIKKGFEKRTIVYNFYHVLNHANMFGGSYCHQVKDYIKKILSF</sequence>
<dbReference type="Proteomes" id="UP000001589">
    <property type="component" value="Chromosome"/>
</dbReference>
<reference evidence="2 3" key="1">
    <citation type="journal article" date="2007" name="PLoS Genet.">
        <title>Patterns and implications of gene gain and loss in the evolution of Prochlorococcus.</title>
        <authorList>
            <person name="Kettler G.C."/>
            <person name="Martiny A.C."/>
            <person name="Huang K."/>
            <person name="Zucker J."/>
            <person name="Coleman M.L."/>
            <person name="Rodrigue S."/>
            <person name="Chen F."/>
            <person name="Lapidus A."/>
            <person name="Ferriera S."/>
            <person name="Johnson J."/>
            <person name="Steglich C."/>
            <person name="Church G.M."/>
            <person name="Richardson P."/>
            <person name="Chisholm S.W."/>
        </authorList>
    </citation>
    <scope>NUCLEOTIDE SEQUENCE [LARGE SCALE GENOMIC DNA]</scope>
    <source>
        <strain evidence="2 3">MIT 9515</strain>
    </source>
</reference>
<dbReference type="Gene3D" id="3.90.1200.10">
    <property type="match status" value="1"/>
</dbReference>
<dbReference type="HOGENOM" id="CLU_036517_0_1_3"/>
<dbReference type="PANTHER" id="PTHR12149:SF8">
    <property type="entry name" value="PROTEIN-RIBULOSAMINE 3-KINASE"/>
    <property type="match status" value="1"/>
</dbReference>
<evidence type="ECO:0000313" key="2">
    <source>
        <dbReference type="EMBL" id="ABM72961.1"/>
    </source>
</evidence>
<organism evidence="2 3">
    <name type="scientific">Prochlorococcus marinus (strain MIT 9515)</name>
    <dbReference type="NCBI Taxonomy" id="167542"/>
    <lineage>
        <taxon>Bacteria</taxon>
        <taxon>Bacillati</taxon>
        <taxon>Cyanobacteriota</taxon>
        <taxon>Cyanophyceae</taxon>
        <taxon>Synechococcales</taxon>
        <taxon>Prochlorococcaceae</taxon>
        <taxon>Prochlorococcus</taxon>
    </lineage>
</organism>